<protein>
    <submittedName>
        <fullName evidence="7">MFS transporter</fullName>
    </submittedName>
</protein>
<evidence type="ECO:0000313" key="7">
    <source>
        <dbReference type="EMBL" id="RHW28967.1"/>
    </source>
</evidence>
<feature type="transmembrane region" description="Helical" evidence="5">
    <location>
        <begin position="255"/>
        <end position="275"/>
    </location>
</feature>
<accession>A0A417Y932</accession>
<feature type="transmembrane region" description="Helical" evidence="5">
    <location>
        <begin position="287"/>
        <end position="311"/>
    </location>
</feature>
<feature type="transmembrane region" description="Helical" evidence="5">
    <location>
        <begin position="350"/>
        <end position="368"/>
    </location>
</feature>
<comment type="caution">
    <text evidence="7">The sequence shown here is derived from an EMBL/GenBank/DDBJ whole genome shotgun (WGS) entry which is preliminary data.</text>
</comment>
<feature type="transmembrane region" description="Helical" evidence="5">
    <location>
        <begin position="226"/>
        <end position="243"/>
    </location>
</feature>
<keyword evidence="8" id="KW-1185">Reference proteome</keyword>
<dbReference type="SUPFAM" id="SSF103473">
    <property type="entry name" value="MFS general substrate transporter"/>
    <property type="match status" value="1"/>
</dbReference>
<feature type="transmembrane region" description="Helical" evidence="5">
    <location>
        <begin position="146"/>
        <end position="164"/>
    </location>
</feature>
<feature type="transmembrane region" description="Helical" evidence="5">
    <location>
        <begin position="83"/>
        <end position="107"/>
    </location>
</feature>
<dbReference type="PROSITE" id="PS50850">
    <property type="entry name" value="MFS"/>
    <property type="match status" value="1"/>
</dbReference>
<evidence type="ECO:0000313" key="8">
    <source>
        <dbReference type="Proteomes" id="UP000283644"/>
    </source>
</evidence>
<evidence type="ECO:0000256" key="5">
    <source>
        <dbReference type="SAM" id="Phobius"/>
    </source>
</evidence>
<feature type="domain" description="Major facilitator superfamily (MFS) profile" evidence="6">
    <location>
        <begin position="1"/>
        <end position="373"/>
    </location>
</feature>
<feature type="transmembrane region" description="Helical" evidence="5">
    <location>
        <begin position="323"/>
        <end position="344"/>
    </location>
</feature>
<dbReference type="GO" id="GO:0022857">
    <property type="term" value="F:transmembrane transporter activity"/>
    <property type="evidence" value="ECO:0007669"/>
    <property type="project" value="InterPro"/>
</dbReference>
<dbReference type="AlphaFoldDB" id="A0A417Y932"/>
<feature type="transmembrane region" description="Helical" evidence="5">
    <location>
        <begin position="194"/>
        <end position="214"/>
    </location>
</feature>
<feature type="transmembrane region" description="Helical" evidence="5">
    <location>
        <begin position="119"/>
        <end position="140"/>
    </location>
</feature>
<dbReference type="Proteomes" id="UP000283644">
    <property type="component" value="Unassembled WGS sequence"/>
</dbReference>
<evidence type="ECO:0000256" key="2">
    <source>
        <dbReference type="ARBA" id="ARBA00022692"/>
    </source>
</evidence>
<dbReference type="Pfam" id="PF07690">
    <property type="entry name" value="MFS_1"/>
    <property type="match status" value="1"/>
</dbReference>
<evidence type="ECO:0000256" key="3">
    <source>
        <dbReference type="ARBA" id="ARBA00022989"/>
    </source>
</evidence>
<dbReference type="PANTHER" id="PTHR23527">
    <property type="entry name" value="BLL3282 PROTEIN"/>
    <property type="match status" value="1"/>
</dbReference>
<dbReference type="EMBL" id="QXGH01000009">
    <property type="protein sequence ID" value="RHW28967.1"/>
    <property type="molecule type" value="Genomic_DNA"/>
</dbReference>
<dbReference type="InterPro" id="IPR052952">
    <property type="entry name" value="MFS-Transporter"/>
</dbReference>
<organism evidence="7 8">
    <name type="scientific">Nocardioides immobilis</name>
    <dbReference type="NCBI Taxonomy" id="2049295"/>
    <lineage>
        <taxon>Bacteria</taxon>
        <taxon>Bacillati</taxon>
        <taxon>Actinomycetota</taxon>
        <taxon>Actinomycetes</taxon>
        <taxon>Propionibacteriales</taxon>
        <taxon>Nocardioidaceae</taxon>
        <taxon>Nocardioides</taxon>
    </lineage>
</organism>
<evidence type="ECO:0000256" key="1">
    <source>
        <dbReference type="ARBA" id="ARBA00004651"/>
    </source>
</evidence>
<keyword evidence="2 5" id="KW-0812">Transmembrane</keyword>
<dbReference type="InterPro" id="IPR036259">
    <property type="entry name" value="MFS_trans_sf"/>
</dbReference>
<sequence>MTGLGFAGFGILLPTAPLWAAQGGAGAAGVGTVNAVLMLVTVMTQTVVPAALRRIGWRTTLVVGLGLLGAPALLHPLSNDLTVVLALSAVRGVGFGVLTVCGAAAVAQLVAPASRGRAVGAYGLAIAAPQLALVPLSPWLAEHVGFTPVLLAAACPLAAIVPAARLGRLLDRAAADPVPHAQPAWGARGIPRPLVSAIVVLMVITTAGGALITFTPQFGIDPTTSLVSLLALTGAAAVSRWCFGAPADRYGVRPFLAPLLLLATVALGVIAWAIGDPDAPRGLLVPAAMALVGVSYGGLQNLTLVAAFAAVPERHSNQASAAWNIGFDTGTGIGSLAVGIIAAGGSFGPSVAATAVLCLLAVPVALTARGRASRHQ</sequence>
<dbReference type="InterPro" id="IPR020846">
    <property type="entry name" value="MFS_dom"/>
</dbReference>
<dbReference type="PANTHER" id="PTHR23527:SF1">
    <property type="entry name" value="BLL3282 PROTEIN"/>
    <property type="match status" value="1"/>
</dbReference>
<comment type="subcellular location">
    <subcellularLocation>
        <location evidence="1">Cell membrane</location>
        <topology evidence="1">Multi-pass membrane protein</topology>
    </subcellularLocation>
</comment>
<dbReference type="Gene3D" id="1.20.1250.20">
    <property type="entry name" value="MFS general substrate transporter like domains"/>
    <property type="match status" value="2"/>
</dbReference>
<proteinExistence type="predicted"/>
<feature type="transmembrane region" description="Helical" evidence="5">
    <location>
        <begin position="59"/>
        <end position="77"/>
    </location>
</feature>
<dbReference type="GO" id="GO:0005886">
    <property type="term" value="C:plasma membrane"/>
    <property type="evidence" value="ECO:0007669"/>
    <property type="project" value="UniProtKB-SubCell"/>
</dbReference>
<evidence type="ECO:0000259" key="6">
    <source>
        <dbReference type="PROSITE" id="PS50850"/>
    </source>
</evidence>
<feature type="transmembrane region" description="Helical" evidence="5">
    <location>
        <begin position="30"/>
        <end position="52"/>
    </location>
</feature>
<dbReference type="InterPro" id="IPR011701">
    <property type="entry name" value="MFS"/>
</dbReference>
<name>A0A417Y932_9ACTN</name>
<reference evidence="7 8" key="1">
    <citation type="submission" date="2018-09" db="EMBL/GenBank/DDBJ databases">
        <title>Genome sequencing of Nocardioides immobilis CCTCC AB 2017083 for comparison to Nocardioides silvaticus.</title>
        <authorList>
            <person name="Li C."/>
            <person name="Wang G."/>
        </authorList>
    </citation>
    <scope>NUCLEOTIDE SEQUENCE [LARGE SCALE GENOMIC DNA]</scope>
    <source>
        <strain evidence="7 8">CCTCC AB 2017083</strain>
    </source>
</reference>
<keyword evidence="4 5" id="KW-0472">Membrane</keyword>
<gene>
    <name evidence="7" type="ORF">D0Z08_01830</name>
</gene>
<dbReference type="OrthoDB" id="5189108at2"/>
<keyword evidence="3 5" id="KW-1133">Transmembrane helix</keyword>
<evidence type="ECO:0000256" key="4">
    <source>
        <dbReference type="ARBA" id="ARBA00023136"/>
    </source>
</evidence>